<dbReference type="GO" id="GO:0005546">
    <property type="term" value="F:phosphatidylinositol-4,5-bisphosphate binding"/>
    <property type="evidence" value="ECO:0007669"/>
    <property type="project" value="TreeGrafter"/>
</dbReference>
<feature type="compositionally biased region" description="Low complexity" evidence="3">
    <location>
        <begin position="567"/>
        <end position="578"/>
    </location>
</feature>
<feature type="compositionally biased region" description="Polar residues" evidence="3">
    <location>
        <begin position="814"/>
        <end position="827"/>
    </location>
</feature>
<dbReference type="CDD" id="cd16988">
    <property type="entry name" value="ANTH_N_YAP180"/>
    <property type="match status" value="1"/>
</dbReference>
<dbReference type="GO" id="GO:0032050">
    <property type="term" value="F:clathrin heavy chain binding"/>
    <property type="evidence" value="ECO:0007669"/>
    <property type="project" value="TreeGrafter"/>
</dbReference>
<dbReference type="Proteomes" id="UP000054166">
    <property type="component" value="Unassembled WGS sequence"/>
</dbReference>
<dbReference type="FunFam" id="1.20.58.150:FF:000004">
    <property type="entry name" value="ENTH domain protein"/>
    <property type="match status" value="1"/>
</dbReference>
<feature type="compositionally biased region" description="Polar residues" evidence="3">
    <location>
        <begin position="782"/>
        <end position="801"/>
    </location>
</feature>
<dbReference type="Gene3D" id="1.20.58.150">
    <property type="entry name" value="ANTH domain"/>
    <property type="match status" value="1"/>
</dbReference>
<dbReference type="FunFam" id="1.25.40.90:FF:000036">
    <property type="entry name" value="Unplaced genomic scaffold supercont1.4, whole genome shotgun sequence"/>
    <property type="match status" value="1"/>
</dbReference>
<dbReference type="InterPro" id="IPR011417">
    <property type="entry name" value="ANTH_dom"/>
</dbReference>
<feature type="region of interest" description="Disordered" evidence="3">
    <location>
        <begin position="699"/>
        <end position="751"/>
    </location>
</feature>
<feature type="region of interest" description="Disordered" evidence="3">
    <location>
        <begin position="326"/>
        <end position="378"/>
    </location>
</feature>
<dbReference type="OrthoDB" id="44015at2759"/>
<feature type="compositionally biased region" description="Polar residues" evidence="3">
    <location>
        <begin position="708"/>
        <end position="735"/>
    </location>
</feature>
<sequence>MSSYEKVVKLACKPKAAPPKPKYLDTILAATWSEDGAVHDVCKALSPRFREPNAIVVFKALIVLHTMIRNGATDNVLAYLSTSEVLRLKNVSAGNWEGYNAPQNLQHYAIYLDSRIRAYRDLKHDAVRVQAESNRDMRNNSNIEEDMAYRGERPTGKGGQPTRSKTLMGRKLRVMTVEKGLLRETKAVQRMIDSLVECRFYLDDLGDELTITALRMLVKDLLILFQAGNEGVINVLEHYFEMSKVDAQGALNIYRHFCKQTERVVEYLGVATKLQNLLNVPIPNLKHAPVSLAGALEEYLNDPNFEQNRIEYKANKLIAEKNSNGAPASVSASAAGGSSSSSSATPKPVTKVSFAEVKKPERSASMPVKLPANPAAAKPETNEAMQDFFAAIEEEQPTIFNPQTGSPNPNYFQQQATSNPFGAFAAQPTGIQQPQQPAAFMMPQQTAFQQPQQPNAFGLQPPQEQQHRPFHSFLQPQNTGFLQPQPTGSNPFRQSMFVMQPTGVGSSPFGMGGQPSPFQQQGQNMAAPVQAGPSPFTTSPFPTAGPSAFSSVTPFAASPFSQNSAAPAAADLPARPASTPLTSFGSSAQSSSKSPPAAQPVKAHQTGSRNPFGIPVAPAPPVPKAPTLMELAMGGSNTNSSINGQQTRVNGPQPQQHQQTGSFGGVNAFGAFGSGGGDGKGNMASVASSFSFKNATKDENTSGLPAIPNTQNTATTGSGFSDSMFSTLNSQPTGATSTSSPPSISISPGFKPQTTGYSGLKAFKPSSSFGTSLLESLPPITLPNSNSTSTIDGASTATASSPGGMPSFGAVASGLSSQPTRLNSQPTGAPSFGGFGGGPSLGVGLRPQMTGGTANPFRASMFTGSTGGPMNGTTGAFPSSTSSPSAFTGAAGNFNAGLSVSNGTPFGAFGAGAFGSGLNPNSGDLSKQQQQHPQQIGSTSLI</sequence>
<dbReference type="SMART" id="SM00273">
    <property type="entry name" value="ENTH"/>
    <property type="match status" value="1"/>
</dbReference>
<feature type="compositionally biased region" description="Low complexity" evidence="3">
    <location>
        <begin position="531"/>
        <end position="545"/>
    </location>
</feature>
<dbReference type="InParanoid" id="A0A0C3BVJ0"/>
<keyword evidence="2" id="KW-0963">Cytoplasm</keyword>
<feature type="domain" description="ENTH" evidence="4">
    <location>
        <begin position="1"/>
        <end position="126"/>
    </location>
</feature>
<evidence type="ECO:0000313" key="5">
    <source>
        <dbReference type="EMBL" id="KIM90563.1"/>
    </source>
</evidence>
<dbReference type="AlphaFoldDB" id="A0A0C3BVJ0"/>
<dbReference type="GO" id="GO:0030136">
    <property type="term" value="C:clathrin-coated vesicle"/>
    <property type="evidence" value="ECO:0007669"/>
    <property type="project" value="InterPro"/>
</dbReference>
<dbReference type="InterPro" id="IPR014712">
    <property type="entry name" value="ANTH_dom_sf"/>
</dbReference>
<evidence type="ECO:0000313" key="6">
    <source>
        <dbReference type="Proteomes" id="UP000054166"/>
    </source>
</evidence>
<evidence type="ECO:0000256" key="3">
    <source>
        <dbReference type="SAM" id="MobiDB-lite"/>
    </source>
</evidence>
<name>A0A0C3BVJ0_PILCF</name>
<reference evidence="6" key="2">
    <citation type="submission" date="2015-01" db="EMBL/GenBank/DDBJ databases">
        <title>Evolutionary Origins and Diversification of the Mycorrhizal Mutualists.</title>
        <authorList>
            <consortium name="DOE Joint Genome Institute"/>
            <consortium name="Mycorrhizal Genomics Consortium"/>
            <person name="Kohler A."/>
            <person name="Kuo A."/>
            <person name="Nagy L.G."/>
            <person name="Floudas D."/>
            <person name="Copeland A."/>
            <person name="Barry K.W."/>
            <person name="Cichocki N."/>
            <person name="Veneault-Fourrey C."/>
            <person name="LaButti K."/>
            <person name="Lindquist E.A."/>
            <person name="Lipzen A."/>
            <person name="Lundell T."/>
            <person name="Morin E."/>
            <person name="Murat C."/>
            <person name="Riley R."/>
            <person name="Ohm R."/>
            <person name="Sun H."/>
            <person name="Tunlid A."/>
            <person name="Henrissat B."/>
            <person name="Grigoriev I.V."/>
            <person name="Hibbett D.S."/>
            <person name="Martin F."/>
        </authorList>
    </citation>
    <scope>NUCLEOTIDE SEQUENCE [LARGE SCALE GENOMIC DNA]</scope>
    <source>
        <strain evidence="6">F 1598</strain>
    </source>
</reference>
<organism evidence="5 6">
    <name type="scientific">Piloderma croceum (strain F 1598)</name>
    <dbReference type="NCBI Taxonomy" id="765440"/>
    <lineage>
        <taxon>Eukaryota</taxon>
        <taxon>Fungi</taxon>
        <taxon>Dikarya</taxon>
        <taxon>Basidiomycota</taxon>
        <taxon>Agaricomycotina</taxon>
        <taxon>Agaricomycetes</taxon>
        <taxon>Agaricomycetidae</taxon>
        <taxon>Atheliales</taxon>
        <taxon>Atheliaceae</taxon>
        <taxon>Piloderma</taxon>
    </lineage>
</organism>
<feature type="region of interest" description="Disordered" evidence="3">
    <location>
        <begin position="567"/>
        <end position="615"/>
    </location>
</feature>
<feature type="compositionally biased region" description="Low complexity" evidence="3">
    <location>
        <begin position="736"/>
        <end position="748"/>
    </location>
</feature>
<evidence type="ECO:0000256" key="1">
    <source>
        <dbReference type="ARBA" id="ARBA00004496"/>
    </source>
</evidence>
<proteinExistence type="predicted"/>
<feature type="compositionally biased region" description="Low complexity" evidence="3">
    <location>
        <begin position="326"/>
        <end position="344"/>
    </location>
</feature>
<dbReference type="PROSITE" id="PS50942">
    <property type="entry name" value="ENTH"/>
    <property type="match status" value="1"/>
</dbReference>
<feature type="compositionally biased region" description="Low complexity" evidence="3">
    <location>
        <begin position="586"/>
        <end position="600"/>
    </location>
</feature>
<feature type="region of interest" description="Disordered" evidence="3">
    <location>
        <begin position="500"/>
        <end position="545"/>
    </location>
</feature>
<dbReference type="InterPro" id="IPR045192">
    <property type="entry name" value="AP180-like"/>
</dbReference>
<dbReference type="PANTHER" id="PTHR22951:SF5">
    <property type="entry name" value="PHOSPHATIDYLINOSITOL-BINDING CLATHRIN ASSEMBLY PROTEIN LAP"/>
    <property type="match status" value="1"/>
</dbReference>
<feature type="compositionally biased region" description="Polar residues" evidence="3">
    <location>
        <begin position="636"/>
        <end position="660"/>
    </location>
</feature>
<evidence type="ECO:0000259" key="4">
    <source>
        <dbReference type="PROSITE" id="PS50942"/>
    </source>
</evidence>
<keyword evidence="6" id="KW-1185">Reference proteome</keyword>
<reference evidence="5 6" key="1">
    <citation type="submission" date="2014-04" db="EMBL/GenBank/DDBJ databases">
        <authorList>
            <consortium name="DOE Joint Genome Institute"/>
            <person name="Kuo A."/>
            <person name="Tarkka M."/>
            <person name="Buscot F."/>
            <person name="Kohler A."/>
            <person name="Nagy L.G."/>
            <person name="Floudas D."/>
            <person name="Copeland A."/>
            <person name="Barry K.W."/>
            <person name="Cichocki N."/>
            <person name="Veneault-Fourrey C."/>
            <person name="LaButti K."/>
            <person name="Lindquist E.A."/>
            <person name="Lipzen A."/>
            <person name="Lundell T."/>
            <person name="Morin E."/>
            <person name="Murat C."/>
            <person name="Sun H."/>
            <person name="Tunlid A."/>
            <person name="Henrissat B."/>
            <person name="Grigoriev I.V."/>
            <person name="Hibbett D.S."/>
            <person name="Martin F."/>
            <person name="Nordberg H.P."/>
            <person name="Cantor M.N."/>
            <person name="Hua S.X."/>
        </authorList>
    </citation>
    <scope>NUCLEOTIDE SEQUENCE [LARGE SCALE GENOMIC DNA]</scope>
    <source>
        <strain evidence="5 6">F 1598</strain>
    </source>
</reference>
<dbReference type="GO" id="GO:0006900">
    <property type="term" value="P:vesicle budding from membrane"/>
    <property type="evidence" value="ECO:0007669"/>
    <property type="project" value="TreeGrafter"/>
</dbReference>
<protein>
    <recommendedName>
        <fullName evidence="4">ENTH domain-containing protein</fullName>
    </recommendedName>
</protein>
<dbReference type="PANTHER" id="PTHR22951">
    <property type="entry name" value="CLATHRIN ASSEMBLY PROTEIN"/>
    <property type="match status" value="1"/>
</dbReference>
<dbReference type="InterPro" id="IPR008942">
    <property type="entry name" value="ENTH_VHS"/>
</dbReference>
<dbReference type="GO" id="GO:0048268">
    <property type="term" value="P:clathrin coat assembly"/>
    <property type="evidence" value="ECO:0007669"/>
    <property type="project" value="InterPro"/>
</dbReference>
<dbReference type="GO" id="GO:0072583">
    <property type="term" value="P:clathrin-dependent endocytosis"/>
    <property type="evidence" value="ECO:0007669"/>
    <property type="project" value="InterPro"/>
</dbReference>
<evidence type="ECO:0000256" key="2">
    <source>
        <dbReference type="ARBA" id="ARBA00022490"/>
    </source>
</evidence>
<gene>
    <name evidence="5" type="ORF">PILCRDRAFT_188142</name>
</gene>
<dbReference type="InterPro" id="IPR013809">
    <property type="entry name" value="ENTH"/>
</dbReference>
<dbReference type="SUPFAM" id="SSF89009">
    <property type="entry name" value="GAT-like domain"/>
    <property type="match status" value="1"/>
</dbReference>
<dbReference type="Gene3D" id="1.25.40.90">
    <property type="match status" value="1"/>
</dbReference>
<feature type="compositionally biased region" description="Low complexity" evidence="3">
    <location>
        <begin position="505"/>
        <end position="523"/>
    </location>
</feature>
<dbReference type="GO" id="GO:0000149">
    <property type="term" value="F:SNARE binding"/>
    <property type="evidence" value="ECO:0007669"/>
    <property type="project" value="TreeGrafter"/>
</dbReference>
<accession>A0A0C3BVJ0</accession>
<dbReference type="GO" id="GO:0005545">
    <property type="term" value="F:1-phosphatidylinositol binding"/>
    <property type="evidence" value="ECO:0007669"/>
    <property type="project" value="InterPro"/>
</dbReference>
<dbReference type="EMBL" id="KN832973">
    <property type="protein sequence ID" value="KIM90563.1"/>
    <property type="molecule type" value="Genomic_DNA"/>
</dbReference>
<dbReference type="HOGENOM" id="CLU_014248_0_0_1"/>
<comment type="subcellular location">
    <subcellularLocation>
        <location evidence="1">Cytoplasm</location>
    </subcellularLocation>
</comment>
<dbReference type="GO" id="GO:0005905">
    <property type="term" value="C:clathrin-coated pit"/>
    <property type="evidence" value="ECO:0007669"/>
    <property type="project" value="TreeGrafter"/>
</dbReference>
<feature type="region of interest" description="Disordered" evidence="3">
    <location>
        <begin position="780"/>
        <end position="827"/>
    </location>
</feature>
<dbReference type="Pfam" id="PF07651">
    <property type="entry name" value="ANTH"/>
    <property type="match status" value="1"/>
</dbReference>
<dbReference type="STRING" id="765440.A0A0C3BVJ0"/>
<feature type="region of interest" description="Disordered" evidence="3">
    <location>
        <begin position="636"/>
        <end position="667"/>
    </location>
</feature>
<feature type="region of interest" description="Disordered" evidence="3">
    <location>
        <begin position="920"/>
        <end position="942"/>
    </location>
</feature>
<dbReference type="SUPFAM" id="SSF48464">
    <property type="entry name" value="ENTH/VHS domain"/>
    <property type="match status" value="1"/>
</dbReference>